<name>A0A6A4QK40_LUPAL</name>
<dbReference type="Proteomes" id="UP000447434">
    <property type="component" value="Chromosome 5"/>
</dbReference>
<organism evidence="1 2">
    <name type="scientific">Lupinus albus</name>
    <name type="common">White lupine</name>
    <name type="synonym">Lupinus termis</name>
    <dbReference type="NCBI Taxonomy" id="3870"/>
    <lineage>
        <taxon>Eukaryota</taxon>
        <taxon>Viridiplantae</taxon>
        <taxon>Streptophyta</taxon>
        <taxon>Embryophyta</taxon>
        <taxon>Tracheophyta</taxon>
        <taxon>Spermatophyta</taxon>
        <taxon>Magnoliopsida</taxon>
        <taxon>eudicotyledons</taxon>
        <taxon>Gunneridae</taxon>
        <taxon>Pentapetalae</taxon>
        <taxon>rosids</taxon>
        <taxon>fabids</taxon>
        <taxon>Fabales</taxon>
        <taxon>Fabaceae</taxon>
        <taxon>Papilionoideae</taxon>
        <taxon>50 kb inversion clade</taxon>
        <taxon>genistoids sensu lato</taxon>
        <taxon>core genistoids</taxon>
        <taxon>Genisteae</taxon>
        <taxon>Lupinus</taxon>
    </lineage>
</organism>
<dbReference type="AlphaFoldDB" id="A0A6A4QK40"/>
<reference evidence="2" key="1">
    <citation type="journal article" date="2020" name="Nat. Commun.">
        <title>Genome sequence of the cluster root forming white lupin.</title>
        <authorList>
            <person name="Hufnagel B."/>
            <person name="Marques A."/>
            <person name="Soriano A."/>
            <person name="Marques L."/>
            <person name="Divol F."/>
            <person name="Doumas P."/>
            <person name="Sallet E."/>
            <person name="Mancinotti D."/>
            <person name="Carrere S."/>
            <person name="Marande W."/>
            <person name="Arribat S."/>
            <person name="Keller J."/>
            <person name="Huneau C."/>
            <person name="Blein T."/>
            <person name="Aime D."/>
            <person name="Laguerre M."/>
            <person name="Taylor J."/>
            <person name="Schubert V."/>
            <person name="Nelson M."/>
            <person name="Geu-Flores F."/>
            <person name="Crespi M."/>
            <person name="Gallardo-Guerrero K."/>
            <person name="Delaux P.-M."/>
            <person name="Salse J."/>
            <person name="Berges H."/>
            <person name="Guyot R."/>
            <person name="Gouzy J."/>
            <person name="Peret B."/>
        </authorList>
    </citation>
    <scope>NUCLEOTIDE SEQUENCE [LARGE SCALE GENOMIC DNA]</scope>
    <source>
        <strain evidence="2">cv. Amiga</strain>
    </source>
</reference>
<comment type="caution">
    <text evidence="1">The sequence shown here is derived from an EMBL/GenBank/DDBJ whole genome shotgun (WGS) entry which is preliminary data.</text>
</comment>
<accession>A0A6A4QK40</accession>
<evidence type="ECO:0000313" key="1">
    <source>
        <dbReference type="EMBL" id="KAE9614330.1"/>
    </source>
</evidence>
<keyword evidence="2" id="KW-1185">Reference proteome</keyword>
<gene>
    <name evidence="1" type="ORF">Lalb_Chr05g0226771</name>
</gene>
<protein>
    <submittedName>
        <fullName evidence="1">Uncharacterized protein</fullName>
    </submittedName>
</protein>
<evidence type="ECO:0000313" key="2">
    <source>
        <dbReference type="Proteomes" id="UP000447434"/>
    </source>
</evidence>
<proteinExistence type="predicted"/>
<sequence>MELGPKCSMESCPFCTFSLTTRNFMSMCFDFAVLLLLLENNTADLLSQYILSGLSIPSTIRSPVTKFLSHVA</sequence>
<dbReference type="EMBL" id="WOCE01000005">
    <property type="protein sequence ID" value="KAE9614330.1"/>
    <property type="molecule type" value="Genomic_DNA"/>
</dbReference>